<dbReference type="Gene3D" id="1.25.40.10">
    <property type="entry name" value="Tetratricopeptide repeat domain"/>
    <property type="match status" value="4"/>
</dbReference>
<keyword evidence="1" id="KW-0802">TPR repeat</keyword>
<dbReference type="PANTHER" id="PTHR12558:SF33">
    <property type="entry name" value="BLL7664 PROTEIN"/>
    <property type="match status" value="1"/>
</dbReference>
<dbReference type="Pfam" id="PF13432">
    <property type="entry name" value="TPR_16"/>
    <property type="match status" value="2"/>
</dbReference>
<name>A0A855X4E9_9BACT</name>
<evidence type="ECO:0000313" key="3">
    <source>
        <dbReference type="EMBL" id="PWB69719.1"/>
    </source>
</evidence>
<dbReference type="Pfam" id="PF09976">
    <property type="entry name" value="TPR_21"/>
    <property type="match status" value="1"/>
</dbReference>
<evidence type="ECO:0000259" key="2">
    <source>
        <dbReference type="Pfam" id="PF09976"/>
    </source>
</evidence>
<feature type="domain" description="Ancillary SecYEG translocon subunit/Cell division coordinator CpoB TPR" evidence="2">
    <location>
        <begin position="482"/>
        <end position="538"/>
    </location>
</feature>
<dbReference type="InterPro" id="IPR011990">
    <property type="entry name" value="TPR-like_helical_dom_sf"/>
</dbReference>
<accession>A0A855X4E9</accession>
<evidence type="ECO:0000313" key="4">
    <source>
        <dbReference type="Proteomes" id="UP000250918"/>
    </source>
</evidence>
<dbReference type="PROSITE" id="PS50005">
    <property type="entry name" value="TPR"/>
    <property type="match status" value="2"/>
</dbReference>
<organism evidence="3 4">
    <name type="scientific">candidate division GN15 bacterium</name>
    <dbReference type="NCBI Taxonomy" id="2072418"/>
    <lineage>
        <taxon>Bacteria</taxon>
        <taxon>candidate division GN15</taxon>
    </lineage>
</organism>
<dbReference type="InterPro" id="IPR018704">
    <property type="entry name" value="SecYEG/CpoB_TPR"/>
</dbReference>
<protein>
    <recommendedName>
        <fullName evidence="2">Ancillary SecYEG translocon subunit/Cell division coordinator CpoB TPR domain-containing protein</fullName>
    </recommendedName>
</protein>
<dbReference type="PANTHER" id="PTHR12558">
    <property type="entry name" value="CELL DIVISION CYCLE 16,23,27"/>
    <property type="match status" value="1"/>
</dbReference>
<dbReference type="SUPFAM" id="SSF81901">
    <property type="entry name" value="HCP-like"/>
    <property type="match status" value="1"/>
</dbReference>
<dbReference type="SMART" id="SM00028">
    <property type="entry name" value="TPR"/>
    <property type="match status" value="10"/>
</dbReference>
<comment type="caution">
    <text evidence="3">The sequence shown here is derived from an EMBL/GenBank/DDBJ whole genome shotgun (WGS) entry which is preliminary data.</text>
</comment>
<feature type="repeat" description="TPR" evidence="1">
    <location>
        <begin position="504"/>
        <end position="537"/>
    </location>
</feature>
<dbReference type="Pfam" id="PF14559">
    <property type="entry name" value="TPR_19"/>
    <property type="match status" value="1"/>
</dbReference>
<dbReference type="SUPFAM" id="SSF48452">
    <property type="entry name" value="TPR-like"/>
    <property type="match status" value="2"/>
</dbReference>
<sequence>MTRGGRLAQMLFRLIVVLIICLPACVLQAKSKKPAASGDSAGVRTRTIQLPRENKINALAYEGYSNGLLLIGLGEPYAAIDNLKRAEKADPQSFEISLALAELYYSLKDPSMALKELDRTGTRNAAYYRLAAACYQNLGDLDKAVDAAVNLAKLAPDDQTPYSFLATVYRQRQDLDSCIWAYENLARLAPDNARVWNELGQLRLRTQAFDQAKVAFQRSISADSSSANIIAFAALSDLYSIAQMPESSKVILKEALALDSTNMLLHRQLTSIYAEQDSFALALPHAVMAAQLSPLDRNNLRRLGWVYLNLDSLAKADSIFTNLIENGEDLPINRYYLGHIALQEHDYARARDQFGRLVAMEDTLAGRWIDLGYAQRMLGHADSELVTYREGLQHVTADSGKVRLKFAIGAALERGGQVDSAIAVLEDVVASAPNDAEALNYLGYLLADKNLRLNYARDLIKRALDIEPNNAAFLDSYGWVFYRLKDYDKATEYLSRAASLSRDATIFEHLGDVYSAQGKTAEARQWWQKALDISPQNAGLTAKLKQ</sequence>
<reference evidence="3 4" key="1">
    <citation type="journal article" date="2018" name="ISME J.">
        <title>A methanotrophic archaeon couples anaerobic oxidation of methane to Fe(III) reduction.</title>
        <authorList>
            <person name="Cai C."/>
            <person name="Leu A.O."/>
            <person name="Xie G.J."/>
            <person name="Guo J."/>
            <person name="Feng Y."/>
            <person name="Zhao J.X."/>
            <person name="Tyson G.W."/>
            <person name="Yuan Z."/>
            <person name="Hu S."/>
        </authorList>
    </citation>
    <scope>NUCLEOTIDE SEQUENCE [LARGE SCALE GENOMIC DNA]</scope>
    <source>
        <strain evidence="3">FeB_12</strain>
    </source>
</reference>
<dbReference type="EMBL" id="PQAP01000166">
    <property type="protein sequence ID" value="PWB69719.1"/>
    <property type="molecule type" value="Genomic_DNA"/>
</dbReference>
<feature type="repeat" description="TPR" evidence="1">
    <location>
        <begin position="193"/>
        <end position="226"/>
    </location>
</feature>
<dbReference type="InterPro" id="IPR019734">
    <property type="entry name" value="TPR_rpt"/>
</dbReference>
<proteinExistence type="predicted"/>
<evidence type="ECO:0000256" key="1">
    <source>
        <dbReference type="PROSITE-ProRule" id="PRU00339"/>
    </source>
</evidence>
<dbReference type="AlphaFoldDB" id="A0A855X4E9"/>
<dbReference type="Proteomes" id="UP000250918">
    <property type="component" value="Unassembled WGS sequence"/>
</dbReference>
<gene>
    <name evidence="3" type="ORF">C3F09_10150</name>
</gene>